<dbReference type="InterPro" id="IPR004274">
    <property type="entry name" value="FCP1_dom"/>
</dbReference>
<reference evidence="10 11" key="1">
    <citation type="journal article" date="2013" name="Genome Biol.">
        <title>Genome of Acanthamoeba castellanii highlights extensive lateral gene transfer and early evolution of tyrosine kinase signaling.</title>
        <authorList>
            <person name="Clarke M."/>
            <person name="Lohan A.J."/>
            <person name="Liu B."/>
            <person name="Lagkouvardos I."/>
            <person name="Roy S."/>
            <person name="Zafar N."/>
            <person name="Bertelli C."/>
            <person name="Schilde C."/>
            <person name="Kianianmomeni A."/>
            <person name="Burglin T.R."/>
            <person name="Frech C."/>
            <person name="Turcotte B."/>
            <person name="Kopec K.O."/>
            <person name="Synnott J.M."/>
            <person name="Choo C."/>
            <person name="Paponov I."/>
            <person name="Finkler A."/>
            <person name="Soon Heng Tan C."/>
            <person name="Hutchins A.P."/>
            <person name="Weinmeier T."/>
            <person name="Rattei T."/>
            <person name="Chu J.S."/>
            <person name="Gimenez G."/>
            <person name="Irimia M."/>
            <person name="Rigden D.J."/>
            <person name="Fitzpatrick D.A."/>
            <person name="Lorenzo-Morales J."/>
            <person name="Bateman A."/>
            <person name="Chiu C.H."/>
            <person name="Tang P."/>
            <person name="Hegemann P."/>
            <person name="Fromm H."/>
            <person name="Raoult D."/>
            <person name="Greub G."/>
            <person name="Miranda-Saavedra D."/>
            <person name="Chen N."/>
            <person name="Nash P."/>
            <person name="Ginger M.L."/>
            <person name="Horn M."/>
            <person name="Schaap P."/>
            <person name="Caler L."/>
            <person name="Loftus B."/>
        </authorList>
    </citation>
    <scope>NUCLEOTIDE SEQUENCE [LARGE SCALE GENOMIC DNA]</scope>
    <source>
        <strain evidence="10 11">Neff</strain>
    </source>
</reference>
<dbReference type="PANTHER" id="PTHR23081:SF36">
    <property type="entry name" value="RNA POLYMERASE II SUBUNIT A C-TERMINAL DOMAIN PHOSPHATASE"/>
    <property type="match status" value="1"/>
</dbReference>
<protein>
    <recommendedName>
        <fullName evidence="6">RNA polymerase II subunit A C-terminal domain phosphatase</fullName>
        <ecNumber evidence="6">3.1.3.16</ecNumber>
    </recommendedName>
</protein>
<dbReference type="InterPro" id="IPR023214">
    <property type="entry name" value="HAD_sf"/>
</dbReference>
<dbReference type="STRING" id="1257118.L8HI37"/>
<feature type="compositionally biased region" description="Low complexity" evidence="7">
    <location>
        <begin position="509"/>
        <end position="519"/>
    </location>
</feature>
<dbReference type="SMART" id="SM00292">
    <property type="entry name" value="BRCT"/>
    <property type="match status" value="1"/>
</dbReference>
<evidence type="ECO:0000259" key="9">
    <source>
        <dbReference type="PROSITE" id="PS50969"/>
    </source>
</evidence>
<feature type="compositionally biased region" description="Basic and acidic residues" evidence="7">
    <location>
        <begin position="804"/>
        <end position="818"/>
    </location>
</feature>
<dbReference type="NCBIfam" id="TIGR02250">
    <property type="entry name" value="FCP1_euk"/>
    <property type="match status" value="1"/>
</dbReference>
<dbReference type="PROSITE" id="PS50969">
    <property type="entry name" value="FCP1"/>
    <property type="match status" value="1"/>
</dbReference>
<dbReference type="CDD" id="cd17729">
    <property type="entry name" value="BRCT_CTDP1"/>
    <property type="match status" value="1"/>
</dbReference>
<feature type="compositionally biased region" description="Low complexity" evidence="7">
    <location>
        <begin position="355"/>
        <end position="370"/>
    </location>
</feature>
<evidence type="ECO:0000313" key="10">
    <source>
        <dbReference type="EMBL" id="ELR25244.1"/>
    </source>
</evidence>
<comment type="function">
    <text evidence="6">This promotes the activity of RNA polymerase II.</text>
</comment>
<feature type="compositionally biased region" description="Polar residues" evidence="7">
    <location>
        <begin position="344"/>
        <end position="354"/>
    </location>
</feature>
<dbReference type="Gene3D" id="3.40.50.10190">
    <property type="entry name" value="BRCT domain"/>
    <property type="match status" value="1"/>
</dbReference>
<dbReference type="Gene3D" id="3.40.50.1000">
    <property type="entry name" value="HAD superfamily/HAD-like"/>
    <property type="match status" value="1"/>
</dbReference>
<evidence type="ECO:0000313" key="11">
    <source>
        <dbReference type="Proteomes" id="UP000011083"/>
    </source>
</evidence>
<dbReference type="InterPro" id="IPR001357">
    <property type="entry name" value="BRCT_dom"/>
</dbReference>
<dbReference type="GeneID" id="14926290"/>
<dbReference type="InterPro" id="IPR039189">
    <property type="entry name" value="Fcp1"/>
</dbReference>
<evidence type="ECO:0000256" key="3">
    <source>
        <dbReference type="ARBA" id="ARBA00023242"/>
    </source>
</evidence>
<evidence type="ECO:0000256" key="4">
    <source>
        <dbReference type="ARBA" id="ARBA00047761"/>
    </source>
</evidence>
<evidence type="ECO:0000256" key="2">
    <source>
        <dbReference type="ARBA" id="ARBA00022801"/>
    </source>
</evidence>
<feature type="region of interest" description="Disordered" evidence="7">
    <location>
        <begin position="327"/>
        <end position="536"/>
    </location>
</feature>
<feature type="compositionally biased region" description="Acidic residues" evidence="7">
    <location>
        <begin position="838"/>
        <end position="848"/>
    </location>
</feature>
<dbReference type="AlphaFoldDB" id="L8HI37"/>
<dbReference type="InterPro" id="IPR036420">
    <property type="entry name" value="BRCT_dom_sf"/>
</dbReference>
<dbReference type="EMBL" id="KB007805">
    <property type="protein sequence ID" value="ELR25244.1"/>
    <property type="molecule type" value="Genomic_DNA"/>
</dbReference>
<proteinExistence type="predicted"/>
<dbReference type="InterPro" id="IPR011947">
    <property type="entry name" value="FCP1_euk"/>
</dbReference>
<comment type="catalytic activity">
    <reaction evidence="4 6">
        <text>O-phospho-L-seryl-[protein] + H2O = L-seryl-[protein] + phosphate</text>
        <dbReference type="Rhea" id="RHEA:20629"/>
        <dbReference type="Rhea" id="RHEA-COMP:9863"/>
        <dbReference type="Rhea" id="RHEA-COMP:11604"/>
        <dbReference type="ChEBI" id="CHEBI:15377"/>
        <dbReference type="ChEBI" id="CHEBI:29999"/>
        <dbReference type="ChEBI" id="CHEBI:43474"/>
        <dbReference type="ChEBI" id="CHEBI:83421"/>
        <dbReference type="EC" id="3.1.3.16"/>
    </reaction>
</comment>
<dbReference type="GO" id="GO:0008420">
    <property type="term" value="F:RNA polymerase II CTD heptapeptide repeat phosphatase activity"/>
    <property type="evidence" value="ECO:0007669"/>
    <property type="project" value="UniProtKB-UniRule"/>
</dbReference>
<dbReference type="GO" id="GO:0005634">
    <property type="term" value="C:nucleus"/>
    <property type="evidence" value="ECO:0007669"/>
    <property type="project" value="UniProtKB-SubCell"/>
</dbReference>
<dbReference type="OMA" id="FMDTINP"/>
<feature type="compositionally biased region" description="Acidic residues" evidence="7">
    <location>
        <begin position="899"/>
        <end position="930"/>
    </location>
</feature>
<feature type="compositionally biased region" description="Acidic residues" evidence="7">
    <location>
        <begin position="819"/>
        <end position="830"/>
    </location>
</feature>
<organism evidence="10 11">
    <name type="scientific">Acanthamoeba castellanii (strain ATCC 30010 / Neff)</name>
    <dbReference type="NCBI Taxonomy" id="1257118"/>
    <lineage>
        <taxon>Eukaryota</taxon>
        <taxon>Amoebozoa</taxon>
        <taxon>Discosea</taxon>
        <taxon>Longamoebia</taxon>
        <taxon>Centramoebida</taxon>
        <taxon>Acanthamoebidae</taxon>
        <taxon>Acanthamoeba</taxon>
    </lineage>
</organism>
<dbReference type="CDD" id="cd07521">
    <property type="entry name" value="HAD_FCP1-like"/>
    <property type="match status" value="1"/>
</dbReference>
<dbReference type="RefSeq" id="XP_004367999.1">
    <property type="nucleotide sequence ID" value="XM_004367942.1"/>
</dbReference>
<feature type="compositionally biased region" description="Basic and acidic residues" evidence="7">
    <location>
        <begin position="494"/>
        <end position="508"/>
    </location>
</feature>
<dbReference type="OrthoDB" id="10249888at2759"/>
<dbReference type="Proteomes" id="UP000011083">
    <property type="component" value="Unassembled WGS sequence"/>
</dbReference>
<comment type="subcellular location">
    <subcellularLocation>
        <location evidence="1 6">Nucleus</location>
    </subcellularLocation>
</comment>
<dbReference type="VEuPathDB" id="AmoebaDB:ACA1_289980"/>
<comment type="catalytic activity">
    <reaction evidence="5 6">
        <text>O-phospho-L-threonyl-[protein] + H2O = L-threonyl-[protein] + phosphate</text>
        <dbReference type="Rhea" id="RHEA:47004"/>
        <dbReference type="Rhea" id="RHEA-COMP:11060"/>
        <dbReference type="Rhea" id="RHEA-COMP:11605"/>
        <dbReference type="ChEBI" id="CHEBI:15377"/>
        <dbReference type="ChEBI" id="CHEBI:30013"/>
        <dbReference type="ChEBI" id="CHEBI:43474"/>
        <dbReference type="ChEBI" id="CHEBI:61977"/>
        <dbReference type="EC" id="3.1.3.16"/>
    </reaction>
</comment>
<dbReference type="SMART" id="SM00577">
    <property type="entry name" value="CPDc"/>
    <property type="match status" value="1"/>
</dbReference>
<name>L8HI37_ACACF</name>
<feature type="compositionally biased region" description="Basic residues" evidence="7">
    <location>
        <begin position="334"/>
        <end position="343"/>
    </location>
</feature>
<evidence type="ECO:0000256" key="7">
    <source>
        <dbReference type="SAM" id="MobiDB-lite"/>
    </source>
</evidence>
<dbReference type="KEGG" id="acan:ACA1_289980"/>
<accession>L8HI37</accession>
<dbReference type="EC" id="3.1.3.16" evidence="6"/>
<dbReference type="SUPFAM" id="SSF52113">
    <property type="entry name" value="BRCT domain"/>
    <property type="match status" value="1"/>
</dbReference>
<feature type="compositionally biased region" description="Low complexity" evidence="7">
    <location>
        <begin position="456"/>
        <end position="493"/>
    </location>
</feature>
<dbReference type="Pfam" id="PF03031">
    <property type="entry name" value="NIF"/>
    <property type="match status" value="1"/>
</dbReference>
<dbReference type="PANTHER" id="PTHR23081">
    <property type="entry name" value="RNA POLYMERASE II CTD PHOSPHATASE"/>
    <property type="match status" value="1"/>
</dbReference>
<feature type="domain" description="FCP1 homology" evidence="9">
    <location>
        <begin position="145"/>
        <end position="337"/>
    </location>
</feature>
<dbReference type="Pfam" id="PF12738">
    <property type="entry name" value="PTCB-BRCT"/>
    <property type="match status" value="1"/>
</dbReference>
<feature type="compositionally biased region" description="Acidic residues" evidence="7">
    <location>
        <begin position="767"/>
        <end position="793"/>
    </location>
</feature>
<feature type="region of interest" description="Disordered" evidence="7">
    <location>
        <begin position="765"/>
        <end position="930"/>
    </location>
</feature>
<evidence type="ECO:0000256" key="1">
    <source>
        <dbReference type="ARBA" id="ARBA00004123"/>
    </source>
</evidence>
<evidence type="ECO:0000256" key="6">
    <source>
        <dbReference type="RuleBase" id="RU366066"/>
    </source>
</evidence>
<sequence length="930" mass="102171">MSKKKRSHEEDPVKRFDVVLPAAASAQVVRWSVKEGGDVLEGQELCAFLAEGSRDLQFLRSPFPFEGVIRQLHPEKALVSPGTTVAVVEYCAHEMVFADLCAICGKTINSSDKQATISLIPSQPALTVSRAVAERDAERTAERLTAAKKLSLVLDLDQTLVHATQDAEVETLFGTDAAEAKGGSITCALPNPPAGPEDVPAAHLYRFTLEGNPHKFYLKLRPHLEEFLMGVKDLFELHIYTMGSRSYARKVAQIIDPEQKLFRENIVSRDECGNVMNLKNLQRIFPVDDSMVMIIDDRVDVWGTSKNLIKIEPYYFFNDAKVNALPRDKEAPHPHRHPVRQALRRSSTGQASDVSSASASSSSSSSSSSSTAPNTKRKHEASDDDASSSPLPPASTPDNDDSTDAALPTDGGRQLLTSAAPAESAAAGEGEQKAQPPPKRRKIDISGMPRFKKKPAAAAAPDSSGAMDATDASPADATTQTETAAPAAVPAPAENERESESEKGKGKEQATTPPAAAAAEKSEAEQTDATTAATPHLPYRDVSLRDGHLLHVLRTLREAHRLFYAPEPAADAEPTPTAAAADAPGQLLPPAIPWAGRPRDIKYCLHVQRRRVLEGVHICFSSIFPTGSKPESTPLWRLSEEFGACCSNVFTPETTHLVALNERTEKVKLAHERGGVHIVHLEWLLESIRTWRRPEEARYRNLPGKPGMKEGLEPYKEHIRMLDMCYVRDLDKVLLAFHGPKAEAEEEEEVSDADQDEFLKWALKEGEGEEDEEDDEDEENEDEDEAMDEEDDGEKGGTTTRSNKMIEKAAKGEKKKEEGEGEGEEGEWDELERQLAEQEQEEGGDDEDRFDRLAALERLEEEEEDDGGNMGRGGKKRAKFGGLFANKKKTKPGKGGHYEDDDMEGLANEIEDELWGDDDDDDEDDHDGDE</sequence>
<feature type="compositionally biased region" description="Basic and acidic residues" evidence="7">
    <location>
        <begin position="849"/>
        <end position="858"/>
    </location>
</feature>
<dbReference type="SUPFAM" id="SSF56784">
    <property type="entry name" value="HAD-like"/>
    <property type="match status" value="1"/>
</dbReference>
<keyword evidence="11" id="KW-1185">Reference proteome</keyword>
<feature type="domain" description="BRCT" evidence="8">
    <location>
        <begin position="608"/>
        <end position="701"/>
    </location>
</feature>
<dbReference type="InterPro" id="IPR036412">
    <property type="entry name" value="HAD-like_sf"/>
</dbReference>
<dbReference type="PROSITE" id="PS50172">
    <property type="entry name" value="BRCT"/>
    <property type="match status" value="1"/>
</dbReference>
<feature type="compositionally biased region" description="Low complexity" evidence="7">
    <location>
        <begin position="418"/>
        <end position="429"/>
    </location>
</feature>
<gene>
    <name evidence="10" type="ORF">ACA1_289980</name>
</gene>
<keyword evidence="3 6" id="KW-0539">Nucleus</keyword>
<keyword evidence="2 6" id="KW-0378">Hydrolase</keyword>
<evidence type="ECO:0000256" key="5">
    <source>
        <dbReference type="ARBA" id="ARBA00048336"/>
    </source>
</evidence>
<evidence type="ECO:0000259" key="8">
    <source>
        <dbReference type="PROSITE" id="PS50172"/>
    </source>
</evidence>